<accession>A0A1R3FY88</accession>
<keyword evidence="5" id="KW-0788">Thiol protease</keyword>
<dbReference type="InterPro" id="IPR057375">
    <property type="entry name" value="ULP2A/B_PH"/>
</dbReference>
<dbReference type="SUPFAM" id="SSF54001">
    <property type="entry name" value="Cysteine proteinases"/>
    <property type="match status" value="1"/>
</dbReference>
<dbReference type="Pfam" id="PF02902">
    <property type="entry name" value="Peptidase_C48"/>
    <property type="match status" value="1"/>
</dbReference>
<dbReference type="InterPro" id="IPR038765">
    <property type="entry name" value="Papain-like_cys_pep_sf"/>
</dbReference>
<feature type="domain" description="Ubiquitin-like protease family profile" evidence="8">
    <location>
        <begin position="366"/>
        <end position="560"/>
    </location>
</feature>
<dbReference type="EMBL" id="AWWV01016042">
    <property type="protein sequence ID" value="OMO50746.1"/>
    <property type="molecule type" value="Genomic_DNA"/>
</dbReference>
<evidence type="ECO:0000256" key="6">
    <source>
        <dbReference type="ARBA" id="ARBA00057729"/>
    </source>
</evidence>
<evidence type="ECO:0000256" key="1">
    <source>
        <dbReference type="ARBA" id="ARBA00005234"/>
    </source>
</evidence>
<dbReference type="Pfam" id="PF25352">
    <property type="entry name" value="PH_ULP"/>
    <property type="match status" value="1"/>
</dbReference>
<dbReference type="PANTHER" id="PTHR47764:SF2">
    <property type="entry name" value="UBIQUITIN-LIKE PROTEASE FAMILY PROFILE DOMAIN-CONTAINING PROTEIN"/>
    <property type="match status" value="1"/>
</dbReference>
<dbReference type="Gene3D" id="3.30.310.130">
    <property type="entry name" value="Ubiquitin-related"/>
    <property type="match status" value="1"/>
</dbReference>
<sequence>MPMKSGLDVFDFKEEDEITELAAEKYLTKRKNPNFDDNATLKYQFLECVADGPAVQRKQMDNVPCVDVDAIDGDTLAAPMGSGEKDFVPKEGNHQPDLSPESKTMHSEQLADFGKHSHEPRSTFSELELRDSYAEAPSPGKSQLKHSFSNSPLSDEPVDLASDANESISEMSPSSPASDVAEDDVSLNGNVSDDCFGNILVDNMNRTVVLCSDYVLYQDHHYAGASVIFSPNGIKIKGSTVIEHQGTFSFERGIDDIINIDCQWFERVGYVTVDLKVVSKVAVEAENAHGASVVEELQVIITDPRWSEKQEAITSLNVKYLAMWNTVFDSMTELDGDDSLVQKSYFPNFDEPFEEVIYPKGDIDAVSISKRDVDLLQPETFINDTIIDFYIKYLKNQIPQEERQRFHFFNSFFFRKLADLDKDPSSISDGRAAFLRVQKWTRKLDMFAKDFIFIPVNFNLHWSLIVICHPGEVASFKDEDLDKSSKVPCILHMDSIKGSHAGLKNLVQSYLWEEWKERHKETFEDISSKFLNLRFVSLELPQQENSFDCGLFLLHYLERFLADAPPNFNPFKITKFSNFLNLDWFLPNEASLKRTLIQKLIFELLETRSQEISSSDCSDEHHSPKFREKIENETGVELISESFSPEVACHGNLGSQAGQGIEITLLSSSSMRNMESVNDSGLVLREFFEPVVATGSLLGQFQSFDQQSSYYNLNGAISPREQGVQTGQQFVYSSGENGFPQYDGIIPCEDPYSSRGFAMGNPWNHGISMQGGHESLETSSASDDDDEDVGIIENHPMGDNAESSEKKETDLEQSQLVENVEHLSKGFNPACSEMLEASGCEVSAASEDPDKIHNNTEDAHLPSKENPSLLLYQNTGVMLDQNSELLEKNDKIVETKEAGVDDEQKVGDDNNSAVLSHPIPGMMLNQLDGDSKHNENNTEMVENEVTDGDDVQMIDDVKMMGDGLLSKDDSAVVSRENPEMGANQVDRDSILVENKAIGEHGRMTGNDLPCQDDSTVASHQDPNTLVNQLARDFVPVGNKEAVVDDSQITGDNAAGSAELADQPAAKRIRLTPCDEEKVDS</sequence>
<dbReference type="GO" id="GO:0008234">
    <property type="term" value="F:cysteine-type peptidase activity"/>
    <property type="evidence" value="ECO:0007669"/>
    <property type="project" value="UniProtKB-KW"/>
</dbReference>
<dbReference type="FunFam" id="3.30.310.130:FF:000006">
    <property type="entry name" value="Probable ubiquitin-like-specific protease 2B"/>
    <property type="match status" value="1"/>
</dbReference>
<evidence type="ECO:0000313" key="9">
    <source>
        <dbReference type="EMBL" id="OMO50746.1"/>
    </source>
</evidence>
<keyword evidence="4" id="KW-0378">Hydrolase</keyword>
<dbReference type="OrthoDB" id="442460at2759"/>
<keyword evidence="2" id="KW-0645">Protease</keyword>
<feature type="region of interest" description="Disordered" evidence="7">
    <location>
        <begin position="1044"/>
        <end position="1080"/>
    </location>
</feature>
<dbReference type="AlphaFoldDB" id="A0A1R3FY88"/>
<evidence type="ECO:0000256" key="3">
    <source>
        <dbReference type="ARBA" id="ARBA00022786"/>
    </source>
</evidence>
<evidence type="ECO:0000259" key="8">
    <source>
        <dbReference type="PROSITE" id="PS50600"/>
    </source>
</evidence>
<comment type="similarity">
    <text evidence="1">Belongs to the peptidase C48 family.</text>
</comment>
<dbReference type="InterPro" id="IPR003653">
    <property type="entry name" value="Peptidase_C48_C"/>
</dbReference>
<dbReference type="PANTHER" id="PTHR47764">
    <property type="entry name" value="UBIQUITIN-LIKE-SPECIFIC PROTEASE 2B-RELATED"/>
    <property type="match status" value="1"/>
</dbReference>
<dbReference type="OMA" id="LMENVEC"/>
<feature type="region of interest" description="Disordered" evidence="7">
    <location>
        <begin position="76"/>
        <end position="159"/>
    </location>
</feature>
<reference evidence="9 10" key="1">
    <citation type="submission" date="2013-09" db="EMBL/GenBank/DDBJ databases">
        <title>Corchorus capsularis genome sequencing.</title>
        <authorList>
            <person name="Alam M."/>
            <person name="Haque M.S."/>
            <person name="Islam M.S."/>
            <person name="Emdad E.M."/>
            <person name="Islam M.M."/>
            <person name="Ahmed B."/>
            <person name="Halim A."/>
            <person name="Hossen Q.M.M."/>
            <person name="Hossain M.Z."/>
            <person name="Ahmed R."/>
            <person name="Khan M.M."/>
            <person name="Islam R."/>
            <person name="Rashid M.M."/>
            <person name="Khan S.A."/>
            <person name="Rahman M.S."/>
            <person name="Alam M."/>
        </authorList>
    </citation>
    <scope>NUCLEOTIDE SEQUENCE [LARGE SCALE GENOMIC DNA]</scope>
    <source>
        <strain evidence="10">cv. CVL-1</strain>
        <tissue evidence="9">Whole seedling</tissue>
    </source>
</reference>
<feature type="compositionally biased region" description="Basic and acidic residues" evidence="7">
    <location>
        <begin position="83"/>
        <end position="94"/>
    </location>
</feature>
<dbReference type="Gramene" id="OMO50746">
    <property type="protein sequence ID" value="OMO50746"/>
    <property type="gene ID" value="CCACVL1_30283"/>
</dbReference>
<feature type="region of interest" description="Disordered" evidence="7">
    <location>
        <begin position="765"/>
        <end position="813"/>
    </location>
</feature>
<comment type="function">
    <text evidence="6">Protease that catalyzes two essential functions in the SUMO pathway: processing of full-length SUMOs to their mature forms and deconjugation of SUMO from targeted proteins.</text>
</comment>
<keyword evidence="10" id="KW-1185">Reference proteome</keyword>
<organism evidence="9 10">
    <name type="scientific">Corchorus capsularis</name>
    <name type="common">Jute</name>
    <dbReference type="NCBI Taxonomy" id="210143"/>
    <lineage>
        <taxon>Eukaryota</taxon>
        <taxon>Viridiplantae</taxon>
        <taxon>Streptophyta</taxon>
        <taxon>Embryophyta</taxon>
        <taxon>Tracheophyta</taxon>
        <taxon>Spermatophyta</taxon>
        <taxon>Magnoliopsida</taxon>
        <taxon>eudicotyledons</taxon>
        <taxon>Gunneridae</taxon>
        <taxon>Pentapetalae</taxon>
        <taxon>rosids</taxon>
        <taxon>malvids</taxon>
        <taxon>Malvales</taxon>
        <taxon>Malvaceae</taxon>
        <taxon>Grewioideae</taxon>
        <taxon>Apeibeae</taxon>
        <taxon>Corchorus</taxon>
    </lineage>
</organism>
<dbReference type="Proteomes" id="UP000188268">
    <property type="component" value="Unassembled WGS sequence"/>
</dbReference>
<dbReference type="Gene3D" id="1.10.418.20">
    <property type="match status" value="1"/>
</dbReference>
<evidence type="ECO:0000256" key="7">
    <source>
        <dbReference type="SAM" id="MobiDB-lite"/>
    </source>
</evidence>
<dbReference type="STRING" id="210143.A0A1R3FY88"/>
<evidence type="ECO:0000256" key="2">
    <source>
        <dbReference type="ARBA" id="ARBA00022670"/>
    </source>
</evidence>
<protein>
    <submittedName>
        <fullName evidence="9">Peptidase C48, SUMO/Sentrin/Ubl1</fullName>
    </submittedName>
</protein>
<dbReference type="PROSITE" id="PS50600">
    <property type="entry name" value="ULP_PROTEASE"/>
    <property type="match status" value="1"/>
</dbReference>
<proteinExistence type="inferred from homology"/>
<gene>
    <name evidence="9" type="ORF">CCACVL1_30283</name>
</gene>
<evidence type="ECO:0000313" key="10">
    <source>
        <dbReference type="Proteomes" id="UP000188268"/>
    </source>
</evidence>
<dbReference type="GO" id="GO:0006508">
    <property type="term" value="P:proteolysis"/>
    <property type="evidence" value="ECO:0007669"/>
    <property type="project" value="UniProtKB-KW"/>
</dbReference>
<evidence type="ECO:0000256" key="5">
    <source>
        <dbReference type="ARBA" id="ARBA00022807"/>
    </source>
</evidence>
<feature type="compositionally biased region" description="Basic and acidic residues" evidence="7">
    <location>
        <begin position="113"/>
        <end position="133"/>
    </location>
</feature>
<name>A0A1R3FY88_COCAP</name>
<evidence type="ECO:0000256" key="4">
    <source>
        <dbReference type="ARBA" id="ARBA00022801"/>
    </source>
</evidence>
<comment type="caution">
    <text evidence="9">The sequence shown here is derived from an EMBL/GenBank/DDBJ whole genome shotgun (WGS) entry which is preliminary data.</text>
</comment>
<keyword evidence="3" id="KW-0833">Ubl conjugation pathway</keyword>